<name>A0A559JBR1_9BACL</name>
<keyword evidence="3" id="KW-1133">Transmembrane helix</keyword>
<reference evidence="4 5" key="1">
    <citation type="submission" date="2019-07" db="EMBL/GenBank/DDBJ databases">
        <authorList>
            <person name="Kim J."/>
        </authorList>
    </citation>
    <scope>NUCLEOTIDE SEQUENCE [LARGE SCALE GENOMIC DNA]</scope>
    <source>
        <strain evidence="4 5">G13</strain>
    </source>
</reference>
<dbReference type="PANTHER" id="PTHR22550">
    <property type="entry name" value="SPORE GERMINATION PROTEIN"/>
    <property type="match status" value="1"/>
</dbReference>
<dbReference type="OrthoDB" id="1726708at2"/>
<accession>A0A559JBR1</accession>
<comment type="similarity">
    <text evidence="1">Belongs to the GerABKA family.</text>
</comment>
<dbReference type="GO" id="GO:0009847">
    <property type="term" value="P:spore germination"/>
    <property type="evidence" value="ECO:0007669"/>
    <property type="project" value="InterPro"/>
</dbReference>
<comment type="caution">
    <text evidence="4">The sequence shown here is derived from an EMBL/GenBank/DDBJ whole genome shotgun (WGS) entry which is preliminary data.</text>
</comment>
<keyword evidence="2 3" id="KW-0472">Membrane</keyword>
<keyword evidence="3" id="KW-0812">Transmembrane</keyword>
<dbReference type="PANTHER" id="PTHR22550:SF5">
    <property type="entry name" value="LEUCINE ZIPPER PROTEIN 4"/>
    <property type="match status" value="1"/>
</dbReference>
<sequence length="466" mass="53016">MILRLRGNIPRMEKQGQEEISVLETIKRQFENVTDLLTETVDNGFWPMEIAYFPSLCDERIKDGLLVPYSYRFDPDEFRRMLRSNPKYVEAEDPKQWANLLLKGFVLLKVEGKCYSFKSDRTLVTEPGTTEVESAVLGPQSAFTEDITMNMALLRLRYNVPTLTAEPYDKGSYSNTSIMVLYDRELVNPVILNMLRDKLDRIRLDLLLASSSLVKELTDRNHRLFPTILQTERPDRVAVMLRKGKIVIIINGSRFALILPVRLFDFMHAMDDEYDSYWINRFLNVMRYVGIWMTIILPASYIAIVSYNPEIFRVQLAFTIDGSRAGVPYPSFVEVFVMLFMIEALIEASIRLPRIVGSTATTVGGLILGQAAQQAGLVSSIMIIITSVVAISNFVIPNPDFSQAVRLMKYPFVVIAMLYGISGVVVLFFALMVYLCNLRSFGEPYFALFLPRSHDLPNQGTKLGKG</sequence>
<proteinExistence type="inferred from homology"/>
<feature type="transmembrane region" description="Helical" evidence="3">
    <location>
        <begin position="327"/>
        <end position="346"/>
    </location>
</feature>
<evidence type="ECO:0000313" key="4">
    <source>
        <dbReference type="EMBL" id="TVX97310.1"/>
    </source>
</evidence>
<organism evidence="4 5">
    <name type="scientific">Cohnella terricola</name>
    <dbReference type="NCBI Taxonomy" id="1289167"/>
    <lineage>
        <taxon>Bacteria</taxon>
        <taxon>Bacillati</taxon>
        <taxon>Bacillota</taxon>
        <taxon>Bacilli</taxon>
        <taxon>Bacillales</taxon>
        <taxon>Paenibacillaceae</taxon>
        <taxon>Cohnella</taxon>
    </lineage>
</organism>
<evidence type="ECO:0000313" key="5">
    <source>
        <dbReference type="Proteomes" id="UP000316330"/>
    </source>
</evidence>
<evidence type="ECO:0000256" key="1">
    <source>
        <dbReference type="ARBA" id="ARBA00005278"/>
    </source>
</evidence>
<evidence type="ECO:0000256" key="3">
    <source>
        <dbReference type="SAM" id="Phobius"/>
    </source>
</evidence>
<feature type="transmembrane region" description="Helical" evidence="3">
    <location>
        <begin position="416"/>
        <end position="436"/>
    </location>
</feature>
<feature type="transmembrane region" description="Helical" evidence="3">
    <location>
        <begin position="246"/>
        <end position="264"/>
    </location>
</feature>
<dbReference type="GO" id="GO:0016020">
    <property type="term" value="C:membrane"/>
    <property type="evidence" value="ECO:0007669"/>
    <property type="project" value="InterPro"/>
</dbReference>
<feature type="transmembrane region" description="Helical" evidence="3">
    <location>
        <begin position="285"/>
        <end position="307"/>
    </location>
</feature>
<protein>
    <submittedName>
        <fullName evidence="4">Spore germination protein</fullName>
    </submittedName>
</protein>
<dbReference type="InterPro" id="IPR004995">
    <property type="entry name" value="Spore_Ger"/>
</dbReference>
<gene>
    <name evidence="4" type="ORF">FPZ45_18390</name>
</gene>
<keyword evidence="5" id="KW-1185">Reference proteome</keyword>
<dbReference type="InterPro" id="IPR050768">
    <property type="entry name" value="UPF0353/GerABKA_families"/>
</dbReference>
<dbReference type="Proteomes" id="UP000316330">
    <property type="component" value="Unassembled WGS sequence"/>
</dbReference>
<dbReference type="Pfam" id="PF03323">
    <property type="entry name" value="GerA"/>
    <property type="match status" value="1"/>
</dbReference>
<dbReference type="EMBL" id="VNJJ01000012">
    <property type="protein sequence ID" value="TVX97310.1"/>
    <property type="molecule type" value="Genomic_DNA"/>
</dbReference>
<dbReference type="PIRSF" id="PIRSF005690">
    <property type="entry name" value="GerBA"/>
    <property type="match status" value="1"/>
</dbReference>
<feature type="transmembrane region" description="Helical" evidence="3">
    <location>
        <begin position="375"/>
        <end position="396"/>
    </location>
</feature>
<evidence type="ECO:0000256" key="2">
    <source>
        <dbReference type="ARBA" id="ARBA00023136"/>
    </source>
</evidence>
<dbReference type="AlphaFoldDB" id="A0A559JBR1"/>